<evidence type="ECO:0000259" key="2">
    <source>
        <dbReference type="PROSITE" id="PS51782"/>
    </source>
</evidence>
<dbReference type="AlphaFoldDB" id="A0A1F8DPK6"/>
<feature type="domain" description="LysM" evidence="2">
    <location>
        <begin position="59"/>
        <end position="106"/>
    </location>
</feature>
<comment type="caution">
    <text evidence="3">The sequence shown here is derived from an EMBL/GenBank/DDBJ whole genome shotgun (WGS) entry which is preliminary data.</text>
</comment>
<sequence length="178" mass="18984">MGVNELNLKSILKELKLNESSISMILGAIVIVVVGVLVVNYFKDQGSTIPGLSEEGAGKTHTVVAGDTLWSIAERYYGSGFNWVDISSANNLDNPGAIETGQVLTIPDVTPELATAVSEAADTDAIAGATYEVVRGDSLWNIAVRAYGDGYRWVEIARENSLVNPDLIHAGNILVLPR</sequence>
<protein>
    <recommendedName>
        <fullName evidence="2">LysM domain-containing protein</fullName>
    </recommendedName>
</protein>
<dbReference type="EMBL" id="MGIM01000006">
    <property type="protein sequence ID" value="OGM89899.1"/>
    <property type="molecule type" value="Genomic_DNA"/>
</dbReference>
<organism evidence="3 4">
    <name type="scientific">Candidatus Woesebacteria bacterium RIFOXYD1_FULL_46_19</name>
    <dbReference type="NCBI Taxonomy" id="1802552"/>
    <lineage>
        <taxon>Bacteria</taxon>
        <taxon>Candidatus Woeseibacteriota</taxon>
    </lineage>
</organism>
<feature type="domain" description="LysM" evidence="2">
    <location>
        <begin position="129"/>
        <end position="176"/>
    </location>
</feature>
<keyword evidence="1" id="KW-1133">Transmembrane helix</keyword>
<keyword evidence="1" id="KW-0472">Membrane</keyword>
<reference evidence="3 4" key="1">
    <citation type="journal article" date="2016" name="Nat. Commun.">
        <title>Thousands of microbial genomes shed light on interconnected biogeochemical processes in an aquifer system.</title>
        <authorList>
            <person name="Anantharaman K."/>
            <person name="Brown C.T."/>
            <person name="Hug L.A."/>
            <person name="Sharon I."/>
            <person name="Castelle C.J."/>
            <person name="Probst A.J."/>
            <person name="Thomas B.C."/>
            <person name="Singh A."/>
            <person name="Wilkins M.J."/>
            <person name="Karaoz U."/>
            <person name="Brodie E.L."/>
            <person name="Williams K.H."/>
            <person name="Hubbard S.S."/>
            <person name="Banfield J.F."/>
        </authorList>
    </citation>
    <scope>NUCLEOTIDE SEQUENCE [LARGE SCALE GENOMIC DNA]</scope>
</reference>
<proteinExistence type="predicted"/>
<dbReference type="InterPro" id="IPR036779">
    <property type="entry name" value="LysM_dom_sf"/>
</dbReference>
<dbReference type="Pfam" id="PF01476">
    <property type="entry name" value="LysM"/>
    <property type="match status" value="2"/>
</dbReference>
<name>A0A1F8DPK6_9BACT</name>
<evidence type="ECO:0000256" key="1">
    <source>
        <dbReference type="SAM" id="Phobius"/>
    </source>
</evidence>
<dbReference type="PANTHER" id="PTHR34700">
    <property type="entry name" value="POTASSIUM BINDING PROTEIN KBP"/>
    <property type="match status" value="1"/>
</dbReference>
<dbReference type="Proteomes" id="UP000176271">
    <property type="component" value="Unassembled WGS sequence"/>
</dbReference>
<dbReference type="PANTHER" id="PTHR34700:SF4">
    <property type="entry name" value="PHAGE-LIKE ELEMENT PBSX PROTEIN XKDP"/>
    <property type="match status" value="1"/>
</dbReference>
<evidence type="ECO:0000313" key="3">
    <source>
        <dbReference type="EMBL" id="OGM89899.1"/>
    </source>
</evidence>
<evidence type="ECO:0000313" key="4">
    <source>
        <dbReference type="Proteomes" id="UP000176271"/>
    </source>
</evidence>
<keyword evidence="1" id="KW-0812">Transmembrane</keyword>
<dbReference type="InterPro" id="IPR052196">
    <property type="entry name" value="Bact_Kbp"/>
</dbReference>
<dbReference type="STRING" id="1802552.A2597_00180"/>
<gene>
    <name evidence="3" type="ORF">A2597_00180</name>
</gene>
<dbReference type="SUPFAM" id="SSF54106">
    <property type="entry name" value="LysM domain"/>
    <property type="match status" value="2"/>
</dbReference>
<dbReference type="CDD" id="cd00118">
    <property type="entry name" value="LysM"/>
    <property type="match status" value="2"/>
</dbReference>
<dbReference type="PROSITE" id="PS51782">
    <property type="entry name" value="LYSM"/>
    <property type="match status" value="2"/>
</dbReference>
<dbReference type="InterPro" id="IPR018392">
    <property type="entry name" value="LysM"/>
</dbReference>
<accession>A0A1F8DPK6</accession>
<dbReference type="SMART" id="SM00257">
    <property type="entry name" value="LysM"/>
    <property type="match status" value="2"/>
</dbReference>
<dbReference type="Gene3D" id="3.10.350.10">
    <property type="entry name" value="LysM domain"/>
    <property type="match status" value="2"/>
</dbReference>
<feature type="transmembrane region" description="Helical" evidence="1">
    <location>
        <begin position="20"/>
        <end position="42"/>
    </location>
</feature>